<feature type="domain" description="O-GlcNAc transferase C-terminal" evidence="6">
    <location>
        <begin position="283"/>
        <end position="452"/>
    </location>
</feature>
<keyword evidence="3" id="KW-0808">Transferase</keyword>
<comment type="pathway">
    <text evidence="1">Protein modification; protein glycosylation.</text>
</comment>
<evidence type="ECO:0000313" key="7">
    <source>
        <dbReference type="EMBL" id="QHT21333.1"/>
    </source>
</evidence>
<evidence type="ECO:0000256" key="4">
    <source>
        <dbReference type="ARBA" id="ARBA00022737"/>
    </source>
</evidence>
<dbReference type="Gene3D" id="3.40.50.11380">
    <property type="match status" value="1"/>
</dbReference>
<reference evidence="7" key="1">
    <citation type="journal article" date="2020" name="Nature">
        <title>Giant virus diversity and host interactions through global metagenomics.</title>
        <authorList>
            <person name="Schulz F."/>
            <person name="Roux S."/>
            <person name="Paez-Espino D."/>
            <person name="Jungbluth S."/>
            <person name="Walsh D.A."/>
            <person name="Denef V.J."/>
            <person name="McMahon K.D."/>
            <person name="Konstantinidis K.T."/>
            <person name="Eloe-Fadrosh E.A."/>
            <person name="Kyrpides N.C."/>
            <person name="Woyke T."/>
        </authorList>
    </citation>
    <scope>NUCLEOTIDE SEQUENCE</scope>
    <source>
        <strain evidence="7">GVMAG-M-3300023174-92</strain>
    </source>
</reference>
<dbReference type="AlphaFoldDB" id="A0A6C0DYF1"/>
<organism evidence="7">
    <name type="scientific">viral metagenome</name>
    <dbReference type="NCBI Taxonomy" id="1070528"/>
    <lineage>
        <taxon>unclassified sequences</taxon>
        <taxon>metagenomes</taxon>
        <taxon>organismal metagenomes</taxon>
    </lineage>
</organism>
<dbReference type="InterPro" id="IPR029489">
    <property type="entry name" value="OGT/SEC/SPY_C"/>
</dbReference>
<dbReference type="InterPro" id="IPR051939">
    <property type="entry name" value="Glycosyltr_41/O-GlcNAc_trsf"/>
</dbReference>
<dbReference type="PANTHER" id="PTHR44835">
    <property type="entry name" value="UDP-N-ACETYLGLUCOSAMINE--PEPTIDE N-ACETYLGLUCOSAMINYLTRANSFERASE SPINDLY-RELATED"/>
    <property type="match status" value="1"/>
</dbReference>
<keyword evidence="4" id="KW-0677">Repeat</keyword>
<keyword evidence="2" id="KW-0328">Glycosyltransferase</keyword>
<evidence type="ECO:0000256" key="1">
    <source>
        <dbReference type="ARBA" id="ARBA00004922"/>
    </source>
</evidence>
<evidence type="ECO:0000256" key="5">
    <source>
        <dbReference type="ARBA" id="ARBA00022803"/>
    </source>
</evidence>
<feature type="domain" description="O-GlcNAc transferase C-terminal" evidence="6">
    <location>
        <begin position="463"/>
        <end position="631"/>
    </location>
</feature>
<dbReference type="SUPFAM" id="SSF53756">
    <property type="entry name" value="UDP-Glycosyltransferase/glycogen phosphorylase"/>
    <property type="match status" value="1"/>
</dbReference>
<dbReference type="Pfam" id="PF13844">
    <property type="entry name" value="Glyco_transf_41"/>
    <property type="match status" value="2"/>
</dbReference>
<keyword evidence="5" id="KW-0802">TPR repeat</keyword>
<evidence type="ECO:0000256" key="2">
    <source>
        <dbReference type="ARBA" id="ARBA00022676"/>
    </source>
</evidence>
<dbReference type="EMBL" id="MN739689">
    <property type="protein sequence ID" value="QHT21333.1"/>
    <property type="molecule type" value="Genomic_DNA"/>
</dbReference>
<evidence type="ECO:0000259" key="6">
    <source>
        <dbReference type="Pfam" id="PF13844"/>
    </source>
</evidence>
<protein>
    <recommendedName>
        <fullName evidence="6">O-GlcNAc transferase C-terminal domain-containing protein</fullName>
    </recommendedName>
</protein>
<dbReference type="GO" id="GO:0016757">
    <property type="term" value="F:glycosyltransferase activity"/>
    <property type="evidence" value="ECO:0007669"/>
    <property type="project" value="UniProtKB-KW"/>
</dbReference>
<sequence length="664" mass="77829">MDVSIDEYNNLYDEYLNTLEVNDNEPLLNDIYDKCLDILLTDGISRDTKEDVLSKLIFIAPDRHELYYFMGCILKNTSKSVMWFRLCIHYSKTPNKDSYIDLMKYLFENSHNYMKYMSFIKGAYPEYSKYPFNQDVQIQNVNLCITKVFKTIEPMYDYVTAKASTFLQLFHEQKTSHSSLNCNMFSEACKQVVNRTNYDCYNNTAYFYRVLYGYSKEALILSNPFAISDELIPEKKSTFSVCLLCWNYFYSSKSLYIENYLPQEDDFIKHNLEYKTICYKNNRLYNSSRDFTFSKMKTFDKIKIGYISNGFFNHAVSNFILPILNGHNKNRFEIHIFSKRQKPEQFRLSGHAYDIDASELYIHTLNDNVNENAELIYNCKVDILIDLDTFTDTNVNILCKNPAPIQIGYIGFPNSTGLDFIHYRITDNIADHPESSQHNREELIKLPGCFLLFENILQSTFYDIYDYNKKTIMLTALNDEVKNSDVFLMTWKSIMEKNPQCNLTIKLNSKDGIKIKKEYYTKKMNVDENRILIVPYSSNESYIELIQQSDIILDSFPYSGTTTTCNALYNSTPVVTMYNKHFHCHNVTSSILTQCGLSELITYSTEEYIAKVTYLCNRMDIIHNYKRTIHDKFIEGMNAKKFMVGYENALIDVYNKHMSTGPEV</sequence>
<name>A0A6C0DYF1_9ZZZZ</name>
<accession>A0A6C0DYF1</accession>
<dbReference type="Gene3D" id="3.40.50.2000">
    <property type="entry name" value="Glycogen Phosphorylase B"/>
    <property type="match status" value="1"/>
</dbReference>
<dbReference type="PANTHER" id="PTHR44835:SF1">
    <property type="entry name" value="PROTEIN O-GLCNAC TRANSFERASE"/>
    <property type="match status" value="1"/>
</dbReference>
<proteinExistence type="predicted"/>
<evidence type="ECO:0000256" key="3">
    <source>
        <dbReference type="ARBA" id="ARBA00022679"/>
    </source>
</evidence>